<gene>
    <name evidence="1" type="ORF">L1987_62202</name>
</gene>
<comment type="caution">
    <text evidence="1">The sequence shown here is derived from an EMBL/GenBank/DDBJ whole genome shotgun (WGS) entry which is preliminary data.</text>
</comment>
<proteinExistence type="predicted"/>
<evidence type="ECO:0000313" key="2">
    <source>
        <dbReference type="Proteomes" id="UP001056120"/>
    </source>
</evidence>
<evidence type="ECO:0000313" key="1">
    <source>
        <dbReference type="EMBL" id="KAI3731019.1"/>
    </source>
</evidence>
<reference evidence="1 2" key="2">
    <citation type="journal article" date="2022" name="Mol. Ecol. Resour.">
        <title>The genomes of chicory, endive, great burdock and yacon provide insights into Asteraceae paleo-polyploidization history and plant inulin production.</title>
        <authorList>
            <person name="Fan W."/>
            <person name="Wang S."/>
            <person name="Wang H."/>
            <person name="Wang A."/>
            <person name="Jiang F."/>
            <person name="Liu H."/>
            <person name="Zhao H."/>
            <person name="Xu D."/>
            <person name="Zhang Y."/>
        </authorList>
    </citation>
    <scope>NUCLEOTIDE SEQUENCE [LARGE SCALE GENOMIC DNA]</scope>
    <source>
        <strain evidence="2">cv. Yunnan</strain>
        <tissue evidence="1">Leaves</tissue>
    </source>
</reference>
<name>A0ACB9C9U0_9ASTR</name>
<organism evidence="1 2">
    <name type="scientific">Smallanthus sonchifolius</name>
    <dbReference type="NCBI Taxonomy" id="185202"/>
    <lineage>
        <taxon>Eukaryota</taxon>
        <taxon>Viridiplantae</taxon>
        <taxon>Streptophyta</taxon>
        <taxon>Embryophyta</taxon>
        <taxon>Tracheophyta</taxon>
        <taxon>Spermatophyta</taxon>
        <taxon>Magnoliopsida</taxon>
        <taxon>eudicotyledons</taxon>
        <taxon>Gunneridae</taxon>
        <taxon>Pentapetalae</taxon>
        <taxon>asterids</taxon>
        <taxon>campanulids</taxon>
        <taxon>Asterales</taxon>
        <taxon>Asteraceae</taxon>
        <taxon>Asteroideae</taxon>
        <taxon>Heliantheae alliance</taxon>
        <taxon>Millerieae</taxon>
        <taxon>Smallanthus</taxon>
    </lineage>
</organism>
<keyword evidence="2" id="KW-1185">Reference proteome</keyword>
<accession>A0ACB9C9U0</accession>
<protein>
    <submittedName>
        <fullName evidence="1">Uncharacterized protein</fullName>
    </submittedName>
</protein>
<dbReference type="Proteomes" id="UP001056120">
    <property type="component" value="Linkage Group LG21"/>
</dbReference>
<reference evidence="2" key="1">
    <citation type="journal article" date="2022" name="Mol. Ecol. Resour.">
        <title>The genomes of chicory, endive, great burdock and yacon provide insights into Asteraceae palaeo-polyploidization history and plant inulin production.</title>
        <authorList>
            <person name="Fan W."/>
            <person name="Wang S."/>
            <person name="Wang H."/>
            <person name="Wang A."/>
            <person name="Jiang F."/>
            <person name="Liu H."/>
            <person name="Zhao H."/>
            <person name="Xu D."/>
            <person name="Zhang Y."/>
        </authorList>
    </citation>
    <scope>NUCLEOTIDE SEQUENCE [LARGE SCALE GENOMIC DNA]</scope>
    <source>
        <strain evidence="2">cv. Yunnan</strain>
    </source>
</reference>
<dbReference type="EMBL" id="CM042038">
    <property type="protein sequence ID" value="KAI3731019.1"/>
    <property type="molecule type" value="Genomic_DNA"/>
</dbReference>
<sequence length="102" mass="11882">MNQLFPPPFGIFTGFGFFTNDLRNGKQHKQGHILVTFYRQKHGSLHHWGSVLLACLLPPLDDGWLCDLVGLHREHKFYISSILSSAPKYFELFKQRSQTKFF</sequence>